<feature type="transmembrane region" description="Helical" evidence="15">
    <location>
        <begin position="166"/>
        <end position="184"/>
    </location>
</feature>
<sequence>MKPVSHNVGDFINMLKLEDKGIDRAVIFNKDGIRIASTCSIESLLDEPFCIHINNSKYNVSPPEKQRISSEDLSKLGNVRTLVAQLYEALHVGEYHIRKEKDLIQRLENLKHDITPLEEKRIELGKQALRKTNLKTWLGLGLMSVQFGVLARLTWWEYSWDIMEPVTYFVTYGTAMAAYAYFCITKQVNVTDRQYLLSIHKRAKKNSFDIEEYNSKKRQIAEVEFDLKRLRDPLHLQIPPHFKNSLPPPKRGSSTPSENNEKTESNRKNDEKSVLF</sequence>
<evidence type="ECO:0000256" key="6">
    <source>
        <dbReference type="ARBA" id="ARBA00022692"/>
    </source>
</evidence>
<evidence type="ECO:0000256" key="16">
    <source>
        <dbReference type="SAM" id="MobiDB-lite"/>
    </source>
</evidence>
<evidence type="ECO:0000256" key="3">
    <source>
        <dbReference type="ARBA" id="ARBA00022448"/>
    </source>
</evidence>
<dbReference type="OMA" id="DDIYVEY"/>
<reference evidence="19" key="1">
    <citation type="submission" date="2013-02" db="EMBL/GenBank/DDBJ databases">
        <authorList>
            <person name="Hughes D."/>
        </authorList>
    </citation>
    <scope>NUCLEOTIDE SEQUENCE</scope>
    <source>
        <strain>Durham</strain>
        <strain evidence="19">NC isolate 2 -- Noor lab</strain>
    </source>
</reference>
<keyword evidence="8 15" id="KW-0106">Calcium</keyword>
<evidence type="ECO:0000256" key="15">
    <source>
        <dbReference type="RuleBase" id="RU367035"/>
    </source>
</evidence>
<evidence type="ECO:0000256" key="10">
    <source>
        <dbReference type="ARBA" id="ARBA00023065"/>
    </source>
</evidence>
<evidence type="ECO:0000256" key="1">
    <source>
        <dbReference type="ARBA" id="ARBA00004448"/>
    </source>
</evidence>
<keyword evidence="11 15" id="KW-0496">Mitochondrion</keyword>
<evidence type="ECO:0000259" key="17">
    <source>
        <dbReference type="Pfam" id="PF04678"/>
    </source>
</evidence>
<keyword evidence="7 15" id="KW-0999">Mitochondrion inner membrane</keyword>
<evidence type="ECO:0000313" key="19">
    <source>
        <dbReference type="Proteomes" id="UP000015102"/>
    </source>
</evidence>
<evidence type="ECO:0000256" key="2">
    <source>
        <dbReference type="ARBA" id="ARBA00005653"/>
    </source>
</evidence>
<organism evidence="18 19">
    <name type="scientific">Megaselia scalaris</name>
    <name type="common">Humpbacked fly</name>
    <name type="synonym">Phora scalaris</name>
    <dbReference type="NCBI Taxonomy" id="36166"/>
    <lineage>
        <taxon>Eukaryota</taxon>
        <taxon>Metazoa</taxon>
        <taxon>Ecdysozoa</taxon>
        <taxon>Arthropoda</taxon>
        <taxon>Hexapoda</taxon>
        <taxon>Insecta</taxon>
        <taxon>Pterygota</taxon>
        <taxon>Neoptera</taxon>
        <taxon>Endopterygota</taxon>
        <taxon>Diptera</taxon>
        <taxon>Brachycera</taxon>
        <taxon>Muscomorpha</taxon>
        <taxon>Platypezoidea</taxon>
        <taxon>Phoridae</taxon>
        <taxon>Megaseliini</taxon>
        <taxon>Megaselia</taxon>
    </lineage>
</organism>
<dbReference type="GO" id="GO:0051560">
    <property type="term" value="P:mitochondrial calcium ion homeostasis"/>
    <property type="evidence" value="ECO:0007669"/>
    <property type="project" value="UniProtKB-UniRule"/>
</dbReference>
<protein>
    <recommendedName>
        <fullName evidence="15">Calcium uniporter protein</fullName>
    </recommendedName>
</protein>
<evidence type="ECO:0000256" key="14">
    <source>
        <dbReference type="ARBA" id="ARBA00036634"/>
    </source>
</evidence>
<dbReference type="EnsemblMetazoa" id="MESCA006478-RA">
    <property type="protein sequence ID" value="MESCA006478-PA"/>
    <property type="gene ID" value="MESCA006478"/>
</dbReference>
<keyword evidence="5 15" id="KW-0107">Calcium channel</keyword>
<comment type="subcellular location">
    <subcellularLocation>
        <location evidence="1 15">Mitochondrion inner membrane</location>
        <topology evidence="1 15">Multi-pass membrane protein</topology>
    </subcellularLocation>
</comment>
<keyword evidence="4 15" id="KW-0109">Calcium transport</keyword>
<dbReference type="GO" id="GO:1990246">
    <property type="term" value="C:uniplex complex"/>
    <property type="evidence" value="ECO:0007669"/>
    <property type="project" value="TreeGrafter"/>
</dbReference>
<evidence type="ECO:0000256" key="5">
    <source>
        <dbReference type="ARBA" id="ARBA00022673"/>
    </source>
</evidence>
<name>T1GS30_MEGSC</name>
<dbReference type="Proteomes" id="UP000015102">
    <property type="component" value="Unassembled WGS sequence"/>
</dbReference>
<feature type="transmembrane region" description="Helical" evidence="15">
    <location>
        <begin position="136"/>
        <end position="154"/>
    </location>
</feature>
<feature type="compositionally biased region" description="Basic and acidic residues" evidence="16">
    <location>
        <begin position="259"/>
        <end position="276"/>
    </location>
</feature>
<evidence type="ECO:0000256" key="4">
    <source>
        <dbReference type="ARBA" id="ARBA00022568"/>
    </source>
</evidence>
<evidence type="ECO:0000256" key="8">
    <source>
        <dbReference type="ARBA" id="ARBA00022837"/>
    </source>
</evidence>
<dbReference type="EMBL" id="CAQQ02052156">
    <property type="status" value="NOT_ANNOTATED_CDS"/>
    <property type="molecule type" value="Genomic_DNA"/>
</dbReference>
<dbReference type="PANTHER" id="PTHR13462:SF10">
    <property type="entry name" value="CALCIUM UNIPORTER PROTEIN, MITOCHONDRIAL"/>
    <property type="match status" value="1"/>
</dbReference>
<dbReference type="PANTHER" id="PTHR13462">
    <property type="entry name" value="CALCIUM UNIPORTER PROTEIN, MITOCHONDRIAL"/>
    <property type="match status" value="1"/>
</dbReference>
<feature type="domain" description="Calcium uniporter protein C-terminal" evidence="17">
    <location>
        <begin position="18"/>
        <end position="215"/>
    </location>
</feature>
<evidence type="ECO:0000256" key="12">
    <source>
        <dbReference type="ARBA" id="ARBA00023136"/>
    </source>
</evidence>
<dbReference type="Pfam" id="PF04678">
    <property type="entry name" value="MCU"/>
    <property type="match status" value="1"/>
</dbReference>
<keyword evidence="6 15" id="KW-0812">Transmembrane</keyword>
<accession>T1GS30</accession>
<evidence type="ECO:0000256" key="11">
    <source>
        <dbReference type="ARBA" id="ARBA00023128"/>
    </source>
</evidence>
<evidence type="ECO:0000313" key="18">
    <source>
        <dbReference type="EnsemblMetazoa" id="MESCA006478-PA"/>
    </source>
</evidence>
<comment type="catalytic activity">
    <reaction evidence="14">
        <text>Ca(2+)(in) = Ca(2+)(out)</text>
        <dbReference type="Rhea" id="RHEA:29671"/>
        <dbReference type="ChEBI" id="CHEBI:29108"/>
    </reaction>
</comment>
<evidence type="ECO:0000256" key="9">
    <source>
        <dbReference type="ARBA" id="ARBA00022989"/>
    </source>
</evidence>
<evidence type="ECO:0000256" key="7">
    <source>
        <dbReference type="ARBA" id="ARBA00022792"/>
    </source>
</evidence>
<dbReference type="InterPro" id="IPR039055">
    <property type="entry name" value="MCU_fam"/>
</dbReference>
<keyword evidence="10 15" id="KW-0406">Ion transport</keyword>
<keyword evidence="12 15" id="KW-0472">Membrane</keyword>
<evidence type="ECO:0000256" key="13">
    <source>
        <dbReference type="ARBA" id="ARBA00023303"/>
    </source>
</evidence>
<keyword evidence="13 15" id="KW-0407">Ion channel</keyword>
<comment type="function">
    <text evidence="15">Mitochondrial inner membrane calcium uniporter that mediates calcium uptake into mitochondria. Mitochondrial calcium homeostasis plays key roles in cellular physiology and regulates cell bioenergetics, cytoplasmic calcium signals and activation of cell death pathways.</text>
</comment>
<dbReference type="HOGENOM" id="CLU_056554_0_0_1"/>
<dbReference type="AlphaFoldDB" id="T1GS30"/>
<keyword evidence="9 15" id="KW-1133">Transmembrane helix</keyword>
<reference evidence="18" key="2">
    <citation type="submission" date="2015-06" db="UniProtKB">
        <authorList>
            <consortium name="EnsemblMetazoa"/>
        </authorList>
    </citation>
    <scope>IDENTIFICATION</scope>
</reference>
<keyword evidence="3 15" id="KW-0813">Transport</keyword>
<comment type="similarity">
    <text evidence="2 15">Belongs to the MCU (TC 1.A.77) family.</text>
</comment>
<dbReference type="InterPro" id="IPR006769">
    <property type="entry name" value="MCU_C"/>
</dbReference>
<keyword evidence="19" id="KW-1185">Reference proteome</keyword>
<dbReference type="STRING" id="36166.T1GS30"/>
<feature type="region of interest" description="Disordered" evidence="16">
    <location>
        <begin position="237"/>
        <end position="276"/>
    </location>
</feature>
<comment type="domain">
    <text evidence="15">The selectivity filter, in which calcium ions are arranged in single file, is composed of two acidic rings separated by one helical turn along the central axis of the channel pore.</text>
</comment>
<dbReference type="GO" id="GO:0005262">
    <property type="term" value="F:calcium channel activity"/>
    <property type="evidence" value="ECO:0007669"/>
    <property type="project" value="UniProtKB-UniRule"/>
</dbReference>
<dbReference type="GO" id="GO:0015292">
    <property type="term" value="F:uniporter activity"/>
    <property type="evidence" value="ECO:0007669"/>
    <property type="project" value="UniProtKB-UniRule"/>
</dbReference>
<dbReference type="GO" id="GO:0036444">
    <property type="term" value="P:calcium import into the mitochondrion"/>
    <property type="evidence" value="ECO:0007669"/>
    <property type="project" value="TreeGrafter"/>
</dbReference>
<proteinExistence type="inferred from homology"/>